<evidence type="ECO:0000259" key="2">
    <source>
        <dbReference type="Pfam" id="PF01321"/>
    </source>
</evidence>
<sequence length="392" mass="43685">MRYTPKSELDQRVAKLQALLKKQDIDGALIIQNADLFYFSGTIQQSHLFIPAEGKPLLMVKNTFERAVEESALDNIVYVDSLREILPTLQSHGFSGFKTLGFELDVLPANLYFRYQELFRPAKVVDASELIRTVRMIKSEYELEILREVNTVQAQLFPYISANISEGMSELKLAAMIEAFYREKGHPGLMRVRGFNTELHQQHVVSGSNTIPSYFWGAVGGRGVGPAYAQGASHKLIGRDEPVLVDIGFNVGGYSLDQTRIFCIGKLADHLTQAYQVAIEIIEQIKQMAKPGVPCGKLHELARQIADASPFANHFTGYPNQLTFCGHGIGLEQDELPVIGYKFKTPLEPGMVFALEPKFTFPDGAVGIENTYLVTQDGLETLTVFDEGIQYV</sequence>
<evidence type="ECO:0000259" key="1">
    <source>
        <dbReference type="Pfam" id="PF00557"/>
    </source>
</evidence>
<dbReference type="CDD" id="cd01066">
    <property type="entry name" value="APP_MetAP"/>
    <property type="match status" value="1"/>
</dbReference>
<dbReference type="OrthoDB" id="9806388at2"/>
<dbReference type="PANTHER" id="PTHR46112">
    <property type="entry name" value="AMINOPEPTIDASE"/>
    <property type="match status" value="1"/>
</dbReference>
<protein>
    <submittedName>
        <fullName evidence="3">Xaa-Pro dipeptidase</fullName>
        <ecNumber evidence="3">3.4.13.9</ecNumber>
    </submittedName>
</protein>
<dbReference type="Pfam" id="PF00557">
    <property type="entry name" value="Peptidase_M24"/>
    <property type="match status" value="1"/>
</dbReference>
<evidence type="ECO:0000313" key="3">
    <source>
        <dbReference type="EMBL" id="KAF1084223.1"/>
    </source>
</evidence>
<dbReference type="EC" id="3.4.13.9" evidence="3"/>
<dbReference type="SUPFAM" id="SSF53092">
    <property type="entry name" value="Creatinase/prolidase N-terminal domain"/>
    <property type="match status" value="1"/>
</dbReference>
<dbReference type="InterPro" id="IPR000994">
    <property type="entry name" value="Pept_M24"/>
</dbReference>
<dbReference type="InterPro" id="IPR036005">
    <property type="entry name" value="Creatinase/aminopeptidase-like"/>
</dbReference>
<accession>A0A9D3AXZ9</accession>
<dbReference type="InterPro" id="IPR050659">
    <property type="entry name" value="Peptidase_M24B"/>
</dbReference>
<keyword evidence="3" id="KW-0645">Protease</keyword>
<dbReference type="AlphaFoldDB" id="A0A9D3AXZ9"/>
<keyword evidence="3" id="KW-0224">Dipeptidase</keyword>
<dbReference type="RefSeq" id="WP_161822909.1">
    <property type="nucleotide sequence ID" value="NZ_LSRS01000006.1"/>
</dbReference>
<evidence type="ECO:0000313" key="4">
    <source>
        <dbReference type="Proteomes" id="UP000798488"/>
    </source>
</evidence>
<dbReference type="SUPFAM" id="SSF55920">
    <property type="entry name" value="Creatinase/aminopeptidase"/>
    <property type="match status" value="1"/>
</dbReference>
<gene>
    <name evidence="3" type="primary">pepQ_3</name>
    <name evidence="3" type="ORF">SPSYN_02627</name>
</gene>
<dbReference type="InterPro" id="IPR000587">
    <property type="entry name" value="Creatinase_N"/>
</dbReference>
<organism evidence="3 4">
    <name type="scientific">Sporotomaculum syntrophicum</name>
    <dbReference type="NCBI Taxonomy" id="182264"/>
    <lineage>
        <taxon>Bacteria</taxon>
        <taxon>Bacillati</taxon>
        <taxon>Bacillota</taxon>
        <taxon>Clostridia</taxon>
        <taxon>Eubacteriales</taxon>
        <taxon>Desulfallaceae</taxon>
        <taxon>Sporotomaculum</taxon>
    </lineage>
</organism>
<feature type="domain" description="Creatinase N-terminal" evidence="2">
    <location>
        <begin position="12"/>
        <end position="137"/>
    </location>
</feature>
<name>A0A9D3AXZ9_9FIRM</name>
<dbReference type="EMBL" id="LSRS01000006">
    <property type="protein sequence ID" value="KAF1084223.1"/>
    <property type="molecule type" value="Genomic_DNA"/>
</dbReference>
<dbReference type="InterPro" id="IPR029149">
    <property type="entry name" value="Creatin/AminoP/Spt16_N"/>
</dbReference>
<feature type="domain" description="Peptidase M24" evidence="1">
    <location>
        <begin position="145"/>
        <end position="376"/>
    </location>
</feature>
<dbReference type="GO" id="GO:0102009">
    <property type="term" value="F:proline dipeptidase activity"/>
    <property type="evidence" value="ECO:0007669"/>
    <property type="project" value="UniProtKB-EC"/>
</dbReference>
<dbReference type="Pfam" id="PF01321">
    <property type="entry name" value="Creatinase_N"/>
    <property type="match status" value="1"/>
</dbReference>
<keyword evidence="4" id="KW-1185">Reference proteome</keyword>
<reference evidence="3" key="1">
    <citation type="submission" date="2016-02" db="EMBL/GenBank/DDBJ databases">
        <title>Draft Genome Sequence of Sporotomaculum syntrophicum Strain FB, a Syntrophic Benzoate Degrader.</title>
        <authorList>
            <person name="Nobu M.K."/>
            <person name="Narihiro T."/>
            <person name="Qiu Y.-L."/>
            <person name="Ohashi A."/>
            <person name="Liu W.-T."/>
            <person name="Yuji S."/>
        </authorList>
    </citation>
    <scope>NUCLEOTIDE SEQUENCE</scope>
    <source>
        <strain evidence="3">FB</strain>
    </source>
</reference>
<dbReference type="Gene3D" id="3.40.350.10">
    <property type="entry name" value="Creatinase/prolidase N-terminal domain"/>
    <property type="match status" value="1"/>
</dbReference>
<keyword evidence="3" id="KW-0378">Hydrolase</keyword>
<dbReference type="Proteomes" id="UP000798488">
    <property type="component" value="Unassembled WGS sequence"/>
</dbReference>
<proteinExistence type="predicted"/>
<comment type="caution">
    <text evidence="3">The sequence shown here is derived from an EMBL/GenBank/DDBJ whole genome shotgun (WGS) entry which is preliminary data.</text>
</comment>
<dbReference type="Gene3D" id="3.90.230.10">
    <property type="entry name" value="Creatinase/methionine aminopeptidase superfamily"/>
    <property type="match status" value="1"/>
</dbReference>
<dbReference type="PANTHER" id="PTHR46112:SF2">
    <property type="entry name" value="XAA-PRO AMINOPEPTIDASE P-RELATED"/>
    <property type="match status" value="1"/>
</dbReference>